<protein>
    <submittedName>
        <fullName evidence="1">Uncharacterized protein</fullName>
    </submittedName>
</protein>
<evidence type="ECO:0000313" key="1">
    <source>
        <dbReference type="EMBL" id="CAB4141657.1"/>
    </source>
</evidence>
<gene>
    <name evidence="1" type="ORF">UFOVP420_33</name>
</gene>
<reference evidence="1" key="1">
    <citation type="submission" date="2020-04" db="EMBL/GenBank/DDBJ databases">
        <authorList>
            <person name="Chiriac C."/>
            <person name="Salcher M."/>
            <person name="Ghai R."/>
            <person name="Kavagutti S V."/>
        </authorList>
    </citation>
    <scope>NUCLEOTIDE SEQUENCE</scope>
</reference>
<sequence>MFDHKDFAANPGKYMLFKTAKVNSRVFTENGTDDLEAGQYVAIKHMRNAWNGLRRREEPVYSITANGKVWGVMFASSLSNFVL</sequence>
<organism evidence="1">
    <name type="scientific">uncultured Caudovirales phage</name>
    <dbReference type="NCBI Taxonomy" id="2100421"/>
    <lineage>
        <taxon>Viruses</taxon>
        <taxon>Duplodnaviria</taxon>
        <taxon>Heunggongvirae</taxon>
        <taxon>Uroviricota</taxon>
        <taxon>Caudoviricetes</taxon>
        <taxon>Peduoviridae</taxon>
        <taxon>Maltschvirus</taxon>
        <taxon>Maltschvirus maltsch</taxon>
    </lineage>
</organism>
<proteinExistence type="predicted"/>
<accession>A0A6J5M7R8</accession>
<name>A0A6J5M7R8_9CAUD</name>
<dbReference type="EMBL" id="LR796394">
    <property type="protein sequence ID" value="CAB4141657.1"/>
    <property type="molecule type" value="Genomic_DNA"/>
</dbReference>